<evidence type="ECO:0000313" key="3">
    <source>
        <dbReference type="Proteomes" id="UP000025241"/>
    </source>
</evidence>
<dbReference type="KEGG" id="pkc:PKB_0776"/>
<feature type="region of interest" description="Disordered" evidence="1">
    <location>
        <begin position="1"/>
        <end position="26"/>
    </location>
</feature>
<evidence type="ECO:0000256" key="1">
    <source>
        <dbReference type="SAM" id="MobiDB-lite"/>
    </source>
</evidence>
<dbReference type="EMBL" id="HG322950">
    <property type="protein sequence ID" value="CDF82144.1"/>
    <property type="molecule type" value="Genomic_DNA"/>
</dbReference>
<reference evidence="2 3" key="2">
    <citation type="submission" date="2014-05" db="EMBL/GenBank/DDBJ databases">
        <title>Genome sequence of the 3-chlorobenzoate degrading bacterium Pseudomonas knackmussii B13 shows multiple evidence for horizontal gene transfer.</title>
        <authorList>
            <person name="Miyazaki R."/>
            <person name="Bertelli C."/>
            <person name="Falquet L."/>
            <person name="Robinson-Rechavi M."/>
            <person name="Gharib W."/>
            <person name="Roy S."/>
            <person name="Van der Meer J.R."/>
        </authorList>
    </citation>
    <scope>NUCLEOTIDE SEQUENCE [LARGE SCALE GENOMIC DNA]</scope>
    <source>
        <strain evidence="2 3">B13</strain>
    </source>
</reference>
<dbReference type="STRING" id="1301098.PKB_0776"/>
<protein>
    <submittedName>
        <fullName evidence="2">Uncharacterized protein</fullName>
    </submittedName>
</protein>
<proteinExistence type="predicted"/>
<feature type="compositionally biased region" description="Polar residues" evidence="1">
    <location>
        <begin position="1"/>
        <end position="10"/>
    </location>
</feature>
<dbReference type="Proteomes" id="UP000025241">
    <property type="component" value="Chromosome I"/>
</dbReference>
<accession>A0A024HC37</accession>
<keyword evidence="3" id="KW-1185">Reference proteome</keyword>
<reference evidence="2 3" key="1">
    <citation type="submission" date="2013-03" db="EMBL/GenBank/DDBJ databases">
        <authorList>
            <person name="Linke B."/>
        </authorList>
    </citation>
    <scope>NUCLEOTIDE SEQUENCE [LARGE SCALE GENOMIC DNA]</scope>
    <source>
        <strain evidence="2 3">B13</strain>
    </source>
</reference>
<organism evidence="2 3">
    <name type="scientific">Pseudomonas knackmussii (strain DSM 6978 / CCUG 54928 / LMG 23759 / B13)</name>
    <dbReference type="NCBI Taxonomy" id="1301098"/>
    <lineage>
        <taxon>Bacteria</taxon>
        <taxon>Pseudomonadati</taxon>
        <taxon>Pseudomonadota</taxon>
        <taxon>Gammaproteobacteria</taxon>
        <taxon>Pseudomonadales</taxon>
        <taxon>Pseudomonadaceae</taxon>
        <taxon>Pseudomonas</taxon>
    </lineage>
</organism>
<name>A0A024HC37_PSEKB</name>
<evidence type="ECO:0000313" key="2">
    <source>
        <dbReference type="EMBL" id="CDF82144.1"/>
    </source>
</evidence>
<dbReference type="PATRIC" id="fig|1301098.3.peg.780"/>
<gene>
    <name evidence="2" type="ORF">PKB_0776</name>
</gene>
<sequence>MPRKTSTTKAEGQAAPAASIESKLPPEQQQATALQYIEGRLAGVQLHDGTVVPLAELPEADLRKIAMDMEIDEANTLSLEQLVVAIQAEPVLVDKGDDLSGAGGDVLPHIACEDGRYQVLLTDGSLASLEELSTDDLVALACACLRLAPVGLAGAQIIGMDLAGNESVQVLHGSAGGSDRYVVRREQLSHNGLSYTHGDSIQFDDDEHALQLLAIGAIAPEVL</sequence>
<dbReference type="AlphaFoldDB" id="A0A024HC37"/>
<dbReference type="RefSeq" id="WP_043249180.1">
    <property type="nucleotide sequence ID" value="NZ_HG322950.1"/>
</dbReference>
<dbReference type="HOGENOM" id="CLU_1298861_0_0_6"/>